<dbReference type="PROSITE" id="PS50940">
    <property type="entry name" value="CHIT_BIND_II"/>
    <property type="match status" value="1"/>
</dbReference>
<dbReference type="GO" id="GO:0005576">
    <property type="term" value="C:extracellular region"/>
    <property type="evidence" value="ECO:0007669"/>
    <property type="project" value="InterPro"/>
</dbReference>
<evidence type="ECO:0000256" key="1">
    <source>
        <dbReference type="SAM" id="MobiDB-lite"/>
    </source>
</evidence>
<feature type="signal peptide" evidence="2">
    <location>
        <begin position="1"/>
        <end position="21"/>
    </location>
</feature>
<dbReference type="SMART" id="SM00494">
    <property type="entry name" value="ChtBD2"/>
    <property type="match status" value="1"/>
</dbReference>
<name>A0A1D1UGI4_RAMVA</name>
<dbReference type="EMBL" id="BDGG01000001">
    <property type="protein sequence ID" value="GAU88756.1"/>
    <property type="molecule type" value="Genomic_DNA"/>
</dbReference>
<feature type="chain" id="PRO_5008897213" description="Chitin-binding type-2 domain-containing protein" evidence="2">
    <location>
        <begin position="22"/>
        <end position="182"/>
    </location>
</feature>
<evidence type="ECO:0000313" key="4">
    <source>
        <dbReference type="EMBL" id="GAU88756.1"/>
    </source>
</evidence>
<organism evidence="4 5">
    <name type="scientific">Ramazzottius varieornatus</name>
    <name type="common">Water bear</name>
    <name type="synonym">Tardigrade</name>
    <dbReference type="NCBI Taxonomy" id="947166"/>
    <lineage>
        <taxon>Eukaryota</taxon>
        <taxon>Metazoa</taxon>
        <taxon>Ecdysozoa</taxon>
        <taxon>Tardigrada</taxon>
        <taxon>Eutardigrada</taxon>
        <taxon>Parachela</taxon>
        <taxon>Hypsibioidea</taxon>
        <taxon>Ramazzottiidae</taxon>
        <taxon>Ramazzottius</taxon>
    </lineage>
</organism>
<feature type="compositionally biased region" description="Low complexity" evidence="1">
    <location>
        <begin position="172"/>
        <end position="182"/>
    </location>
</feature>
<dbReference type="OrthoDB" id="10065127at2759"/>
<dbReference type="InterPro" id="IPR002557">
    <property type="entry name" value="Chitin-bd_dom"/>
</dbReference>
<dbReference type="Pfam" id="PF01607">
    <property type="entry name" value="CBM_14"/>
    <property type="match status" value="1"/>
</dbReference>
<feature type="domain" description="Chitin-binding type-2" evidence="3">
    <location>
        <begin position="32"/>
        <end position="92"/>
    </location>
</feature>
<proteinExistence type="predicted"/>
<dbReference type="GO" id="GO:0008061">
    <property type="term" value="F:chitin binding"/>
    <property type="evidence" value="ECO:0007669"/>
    <property type="project" value="InterPro"/>
</dbReference>
<keyword evidence="5" id="KW-1185">Reference proteome</keyword>
<protein>
    <recommendedName>
        <fullName evidence="3">Chitin-binding type-2 domain-containing protein</fullName>
    </recommendedName>
</protein>
<keyword evidence="2" id="KW-0732">Signal</keyword>
<gene>
    <name evidence="4" type="primary">RvY_01393-1</name>
    <name evidence="4" type="synonym">RvY_01393.1</name>
    <name evidence="4" type="ORF">RvY_01393</name>
</gene>
<feature type="region of interest" description="Disordered" evidence="1">
    <location>
        <begin position="151"/>
        <end position="182"/>
    </location>
</feature>
<dbReference type="AlphaFoldDB" id="A0A1D1UGI4"/>
<evidence type="ECO:0000259" key="3">
    <source>
        <dbReference type="PROSITE" id="PS50940"/>
    </source>
</evidence>
<evidence type="ECO:0000256" key="2">
    <source>
        <dbReference type="SAM" id="SignalP"/>
    </source>
</evidence>
<sequence>MEVRVSLSIICLFIGVPYRGATPSHAVPKWVIFNCASRPAGFYADRVRGCHVFNFCSVSGLKFEFVCPNDMLFDTGKVDCVDPALVPVSCPTIWEVPDVSQGMVVAPAEMLAGEEDLVNAVLPPRSSERLSGSGTNARNLMDSIRGLVVVPDGTTSPTPLRSTTIKRRSRRTTLVTSTNSSK</sequence>
<dbReference type="InterPro" id="IPR036508">
    <property type="entry name" value="Chitin-bd_dom_sf"/>
</dbReference>
<accession>A0A1D1UGI4</accession>
<reference evidence="4 5" key="1">
    <citation type="journal article" date="2016" name="Nat. Commun.">
        <title>Extremotolerant tardigrade genome and improved radiotolerance of human cultured cells by tardigrade-unique protein.</title>
        <authorList>
            <person name="Hashimoto T."/>
            <person name="Horikawa D.D."/>
            <person name="Saito Y."/>
            <person name="Kuwahara H."/>
            <person name="Kozuka-Hata H."/>
            <person name="Shin-I T."/>
            <person name="Minakuchi Y."/>
            <person name="Ohishi K."/>
            <person name="Motoyama A."/>
            <person name="Aizu T."/>
            <person name="Enomoto A."/>
            <person name="Kondo K."/>
            <person name="Tanaka S."/>
            <person name="Hara Y."/>
            <person name="Koshikawa S."/>
            <person name="Sagara H."/>
            <person name="Miura T."/>
            <person name="Yokobori S."/>
            <person name="Miyagawa K."/>
            <person name="Suzuki Y."/>
            <person name="Kubo T."/>
            <person name="Oyama M."/>
            <person name="Kohara Y."/>
            <person name="Fujiyama A."/>
            <person name="Arakawa K."/>
            <person name="Katayama T."/>
            <person name="Toyoda A."/>
            <person name="Kunieda T."/>
        </authorList>
    </citation>
    <scope>NUCLEOTIDE SEQUENCE [LARGE SCALE GENOMIC DNA]</scope>
    <source>
        <strain evidence="4 5">YOKOZUNA-1</strain>
    </source>
</reference>
<comment type="caution">
    <text evidence="4">The sequence shown here is derived from an EMBL/GenBank/DDBJ whole genome shotgun (WGS) entry which is preliminary data.</text>
</comment>
<dbReference type="Proteomes" id="UP000186922">
    <property type="component" value="Unassembled WGS sequence"/>
</dbReference>
<dbReference type="SUPFAM" id="SSF57625">
    <property type="entry name" value="Invertebrate chitin-binding proteins"/>
    <property type="match status" value="1"/>
</dbReference>
<evidence type="ECO:0000313" key="5">
    <source>
        <dbReference type="Proteomes" id="UP000186922"/>
    </source>
</evidence>